<evidence type="ECO:0000256" key="1">
    <source>
        <dbReference type="SAM" id="MobiDB-lite"/>
    </source>
</evidence>
<evidence type="ECO:0000259" key="2">
    <source>
        <dbReference type="Pfam" id="PF10373"/>
    </source>
</evidence>
<dbReference type="FunFam" id="1.25.40.10:FF:000202">
    <property type="entry name" value="Unplaced genomic scaffold supercont1.7, whole genome shotgun sequence"/>
    <property type="match status" value="1"/>
</dbReference>
<feature type="domain" description="DNA/RNA-binding" evidence="2">
    <location>
        <begin position="425"/>
        <end position="695"/>
    </location>
</feature>
<dbReference type="PANTHER" id="PTHR15696:SF0">
    <property type="entry name" value="TELOMERASE-BINDING PROTEIN EST1A"/>
    <property type="match status" value="1"/>
</dbReference>
<comment type="caution">
    <text evidence="3">The sequence shown here is derived from an EMBL/GenBank/DDBJ whole genome shotgun (WGS) entry which is preliminary data.</text>
</comment>
<dbReference type="GO" id="GO:0000184">
    <property type="term" value="P:nuclear-transcribed mRNA catabolic process, nonsense-mediated decay"/>
    <property type="evidence" value="ECO:0007669"/>
    <property type="project" value="TreeGrafter"/>
</dbReference>
<reference evidence="3 4" key="1">
    <citation type="journal article" date="2018" name="BMC Genomics">
        <title>Comparative genome analyses reveal sequence features reflecting distinct modes of host-adaptation between dicot and monocot powdery mildew.</title>
        <authorList>
            <person name="Wu Y."/>
            <person name="Ma X."/>
            <person name="Pan Z."/>
            <person name="Kale S.D."/>
            <person name="Song Y."/>
            <person name="King H."/>
            <person name="Zhang Q."/>
            <person name="Presley C."/>
            <person name="Deng X."/>
            <person name="Wei C.I."/>
            <person name="Xiao S."/>
        </authorList>
    </citation>
    <scope>NUCLEOTIDE SEQUENCE [LARGE SCALE GENOMIC DNA]</scope>
    <source>
        <strain evidence="3">UMSG2</strain>
    </source>
</reference>
<dbReference type="GO" id="GO:0070034">
    <property type="term" value="F:telomerase RNA binding"/>
    <property type="evidence" value="ECO:0007669"/>
    <property type="project" value="TreeGrafter"/>
</dbReference>
<organism evidence="3 4">
    <name type="scientific">Erysiphe neolycopersici</name>
    <dbReference type="NCBI Taxonomy" id="212602"/>
    <lineage>
        <taxon>Eukaryota</taxon>
        <taxon>Fungi</taxon>
        <taxon>Dikarya</taxon>
        <taxon>Ascomycota</taxon>
        <taxon>Pezizomycotina</taxon>
        <taxon>Leotiomycetes</taxon>
        <taxon>Erysiphales</taxon>
        <taxon>Erysiphaceae</taxon>
        <taxon>Erysiphe</taxon>
    </lineage>
</organism>
<proteinExistence type="predicted"/>
<dbReference type="PANTHER" id="PTHR15696">
    <property type="entry name" value="SMG-7 SUPPRESSOR WITH MORPHOLOGICAL EFFECT ON GENITALIA PROTEIN 7"/>
    <property type="match status" value="1"/>
</dbReference>
<dbReference type="Gene3D" id="1.25.40.10">
    <property type="entry name" value="Tetratricopeptide repeat domain"/>
    <property type="match status" value="1"/>
</dbReference>
<dbReference type="SUPFAM" id="SSF48452">
    <property type="entry name" value="TPR-like"/>
    <property type="match status" value="1"/>
</dbReference>
<gene>
    <name evidence="3" type="ORF">OnM2_044005</name>
</gene>
<accession>A0A420HUY0</accession>
<dbReference type="InterPro" id="IPR018834">
    <property type="entry name" value="DNA/RNA-bd_Est1-type"/>
</dbReference>
<dbReference type="InterPro" id="IPR011990">
    <property type="entry name" value="TPR-like_helical_dom_sf"/>
</dbReference>
<dbReference type="EMBL" id="MCFK01004418">
    <property type="protein sequence ID" value="RKF61226.1"/>
    <property type="molecule type" value="Genomic_DNA"/>
</dbReference>
<dbReference type="GO" id="GO:0042162">
    <property type="term" value="F:telomeric DNA binding"/>
    <property type="evidence" value="ECO:0007669"/>
    <property type="project" value="TreeGrafter"/>
</dbReference>
<keyword evidence="4" id="KW-1185">Reference proteome</keyword>
<feature type="region of interest" description="Disordered" evidence="1">
    <location>
        <begin position="114"/>
        <end position="150"/>
    </location>
</feature>
<dbReference type="InterPro" id="IPR045153">
    <property type="entry name" value="Est1/Ebs1-like"/>
</dbReference>
<evidence type="ECO:0000313" key="3">
    <source>
        <dbReference type="EMBL" id="RKF61226.1"/>
    </source>
</evidence>
<dbReference type="Proteomes" id="UP000286134">
    <property type="component" value="Unassembled WGS sequence"/>
</dbReference>
<feature type="region of interest" description="Disordered" evidence="1">
    <location>
        <begin position="202"/>
        <end position="239"/>
    </location>
</feature>
<dbReference type="STRING" id="212602.A0A420HUY0"/>
<name>A0A420HUY0_9PEZI</name>
<sequence>MLSDRWIRHQRKQNRPRIEKQIQGPFNEEVQPDFRKSSHKAFNIDKTKKEVYKDSTNLNESQILGQNSPSAPGKRPLPTRAIFVADDSKNSKPVVKSNMLIEKNTRDERRFKRAARGEGISSSGSASPCQNIDAPSSPKLKTQRTSESRIDPLKQRRSIANTKSIWVEGDVAPTRTAVDQSNIASVAIARKRNQLLQHTARPSIQSTSLKNASQLVNPSGNTNPEGTSETTTLSTERRKSSMFFQPGIKPLSQEQLIARVKSIYVELVAAETKCISFHSKPDSVVRALTQQADPKSSWNLNHDGLQKLIALHRKLLYQYHDFFLATQHPLASIPVRRLASKYAMPARLWRHGIHSFLELLRHLLPASLDYMLSFIYLSYSTIALLYETVSVFEDTWIECLGDLSRYRMAIEDDNSRDREIWTNVARDWYMKASNNSPTTGRLYHHMAILARSNAIEQLFYYSKSLCSPKPFTSARESILILFEPTLEENNEPIDNKHQSLQHLFVKAHGILFTNRLLEEFILVLQLITEHLQHVKITKYFRNQSYHMAIINCVALLEYGAKNNNLMKLISQEEESNLIEMEKNDSESTGEESSFERAQHLSNSFHSSIIGVTFLRESDILSYLHVILVFTYYIARHPRAISYIKHGFPWELLASKLNTLFLSDYNIIRIEDDEFPNPEDDEIRPLPEDYALRGLLWATDYFPNNWFTNDKVEEEEKYREHPSLDAKRRERILWLAHKISKLITSLTYREKLFYAAVNEYQESDG</sequence>
<evidence type="ECO:0000313" key="4">
    <source>
        <dbReference type="Proteomes" id="UP000286134"/>
    </source>
</evidence>
<dbReference type="GO" id="GO:0005697">
    <property type="term" value="C:telomerase holoenzyme complex"/>
    <property type="evidence" value="ECO:0007669"/>
    <property type="project" value="TreeGrafter"/>
</dbReference>
<dbReference type="AlphaFoldDB" id="A0A420HUY0"/>
<protein>
    <submittedName>
        <fullName evidence="3">Putative telomerase-binding protein est1a protein</fullName>
    </submittedName>
</protein>
<feature type="compositionally biased region" description="Polar residues" evidence="1">
    <location>
        <begin position="202"/>
        <end position="226"/>
    </location>
</feature>
<feature type="compositionally biased region" description="Polar residues" evidence="1">
    <location>
        <begin position="120"/>
        <end position="143"/>
    </location>
</feature>
<dbReference type="OrthoDB" id="2017974at2759"/>
<dbReference type="Pfam" id="PF10373">
    <property type="entry name" value="EST1_DNA_bind"/>
    <property type="match status" value="1"/>
</dbReference>